<feature type="domain" description="U-box" evidence="3">
    <location>
        <begin position="68"/>
        <end position="96"/>
    </location>
</feature>
<evidence type="ECO:0000259" key="3">
    <source>
        <dbReference type="PROSITE" id="PS51698"/>
    </source>
</evidence>
<dbReference type="AlphaFoldDB" id="A0AAW0JWD6"/>
<comment type="pathway">
    <text evidence="1">Protein modification; protein ubiquitination.</text>
</comment>
<comment type="caution">
    <text evidence="4">The sequence shown here is derived from an EMBL/GenBank/DDBJ whole genome shotgun (WGS) entry which is preliminary data.</text>
</comment>
<dbReference type="Gene3D" id="3.30.40.10">
    <property type="entry name" value="Zinc/RING finger domain, C3HC4 (zinc finger)"/>
    <property type="match status" value="1"/>
</dbReference>
<dbReference type="Proteomes" id="UP000237347">
    <property type="component" value="Unassembled WGS sequence"/>
</dbReference>
<protein>
    <submittedName>
        <fullName evidence="4">U-box domain-containing protein 9</fullName>
    </submittedName>
</protein>
<evidence type="ECO:0000256" key="1">
    <source>
        <dbReference type="ARBA" id="ARBA00004906"/>
    </source>
</evidence>
<dbReference type="InterPro" id="IPR003613">
    <property type="entry name" value="Ubox_domain"/>
</dbReference>
<dbReference type="PROSITE" id="PS51698">
    <property type="entry name" value="U_BOX"/>
    <property type="match status" value="1"/>
</dbReference>
<proteinExistence type="predicted"/>
<dbReference type="GO" id="GO:0004842">
    <property type="term" value="F:ubiquitin-protein transferase activity"/>
    <property type="evidence" value="ECO:0007669"/>
    <property type="project" value="InterPro"/>
</dbReference>
<organism evidence="4 5">
    <name type="scientific">Quercus suber</name>
    <name type="common">Cork oak</name>
    <dbReference type="NCBI Taxonomy" id="58331"/>
    <lineage>
        <taxon>Eukaryota</taxon>
        <taxon>Viridiplantae</taxon>
        <taxon>Streptophyta</taxon>
        <taxon>Embryophyta</taxon>
        <taxon>Tracheophyta</taxon>
        <taxon>Spermatophyta</taxon>
        <taxon>Magnoliopsida</taxon>
        <taxon>eudicotyledons</taxon>
        <taxon>Gunneridae</taxon>
        <taxon>Pentapetalae</taxon>
        <taxon>rosids</taxon>
        <taxon>fabids</taxon>
        <taxon>Fagales</taxon>
        <taxon>Fagaceae</taxon>
        <taxon>Quercus</taxon>
    </lineage>
</organism>
<evidence type="ECO:0000256" key="2">
    <source>
        <dbReference type="ARBA" id="ARBA00022679"/>
    </source>
</evidence>
<evidence type="ECO:0000313" key="4">
    <source>
        <dbReference type="EMBL" id="KAK7831273.1"/>
    </source>
</evidence>
<reference evidence="4 5" key="1">
    <citation type="journal article" date="2018" name="Sci. Data">
        <title>The draft genome sequence of cork oak.</title>
        <authorList>
            <person name="Ramos A.M."/>
            <person name="Usie A."/>
            <person name="Barbosa P."/>
            <person name="Barros P.M."/>
            <person name="Capote T."/>
            <person name="Chaves I."/>
            <person name="Simoes F."/>
            <person name="Abreu I."/>
            <person name="Carrasquinho I."/>
            <person name="Faro C."/>
            <person name="Guimaraes J.B."/>
            <person name="Mendonca D."/>
            <person name="Nobrega F."/>
            <person name="Rodrigues L."/>
            <person name="Saibo N.J.M."/>
            <person name="Varela M.C."/>
            <person name="Egas C."/>
            <person name="Matos J."/>
            <person name="Miguel C.M."/>
            <person name="Oliveira M.M."/>
            <person name="Ricardo C.P."/>
            <person name="Goncalves S."/>
        </authorList>
    </citation>
    <scope>NUCLEOTIDE SEQUENCE [LARGE SCALE GENOMIC DNA]</scope>
    <source>
        <strain evidence="5">cv. HL8</strain>
    </source>
</reference>
<dbReference type="EMBL" id="PKMF04000447">
    <property type="protein sequence ID" value="KAK7831273.1"/>
    <property type="molecule type" value="Genomic_DNA"/>
</dbReference>
<name>A0AAW0JWD6_QUESU</name>
<accession>A0AAW0JWD6</accession>
<sequence length="96" mass="10922">MTKTDGGAMAARAMELKKELWRLVKEIVDEDDYMVQTADQAITTLCSLKYLKQSNNTLSFKLDDHAFTVPQEFRCPISKELMKDPVVLATGQFQYA</sequence>
<gene>
    <name evidence="4" type="primary">PUB9_3</name>
    <name evidence="4" type="ORF">CFP56_027520</name>
</gene>
<dbReference type="Pfam" id="PF04564">
    <property type="entry name" value="U-box"/>
    <property type="match status" value="1"/>
</dbReference>
<dbReference type="GO" id="GO:0016567">
    <property type="term" value="P:protein ubiquitination"/>
    <property type="evidence" value="ECO:0007669"/>
    <property type="project" value="InterPro"/>
</dbReference>
<keyword evidence="5" id="KW-1185">Reference proteome</keyword>
<evidence type="ECO:0000313" key="5">
    <source>
        <dbReference type="Proteomes" id="UP000237347"/>
    </source>
</evidence>
<dbReference type="SUPFAM" id="SSF57850">
    <property type="entry name" value="RING/U-box"/>
    <property type="match status" value="1"/>
</dbReference>
<keyword evidence="2" id="KW-0808">Transferase</keyword>
<dbReference type="InterPro" id="IPR013083">
    <property type="entry name" value="Znf_RING/FYVE/PHD"/>
</dbReference>